<gene>
    <name evidence="5" type="ORF">DXX94_12185</name>
</gene>
<dbReference type="Gene3D" id="1.10.10.10">
    <property type="entry name" value="Winged helix-like DNA-binding domain superfamily/Winged helix DNA-binding domain"/>
    <property type="match status" value="1"/>
</dbReference>
<evidence type="ECO:0000256" key="1">
    <source>
        <dbReference type="ARBA" id="ARBA00023125"/>
    </source>
</evidence>
<dbReference type="InterPro" id="IPR036388">
    <property type="entry name" value="WH-like_DNA-bd_sf"/>
</dbReference>
<protein>
    <recommendedName>
        <fullName evidence="4">OmpR/PhoB-type domain-containing protein</fullName>
    </recommendedName>
</protein>
<dbReference type="InterPro" id="IPR016032">
    <property type="entry name" value="Sig_transdc_resp-reg_C-effctor"/>
</dbReference>
<dbReference type="EMBL" id="QUOT01000001">
    <property type="protein sequence ID" value="REL31412.1"/>
    <property type="molecule type" value="Genomic_DNA"/>
</dbReference>
<dbReference type="Proteomes" id="UP000256899">
    <property type="component" value="Unassembled WGS sequence"/>
</dbReference>
<reference evidence="6" key="1">
    <citation type="submission" date="2018-08" db="EMBL/GenBank/DDBJ databases">
        <title>Thalassotalea euphylliae genome.</title>
        <authorList>
            <person name="Summers S."/>
            <person name="Rice S.A."/>
            <person name="Freckelton M.L."/>
            <person name="Nedved B.T."/>
            <person name="Hadfield M.G."/>
        </authorList>
    </citation>
    <scope>NUCLEOTIDE SEQUENCE [LARGE SCALE GENOMIC DNA]</scope>
    <source>
        <strain evidence="6">H3</strain>
    </source>
</reference>
<dbReference type="SMART" id="SM00862">
    <property type="entry name" value="Trans_reg_C"/>
    <property type="match status" value="1"/>
</dbReference>
<keyword evidence="3" id="KW-0472">Membrane</keyword>
<comment type="caution">
    <text evidence="5">The sequence shown here is derived from an EMBL/GenBank/DDBJ whole genome shotgun (WGS) entry which is preliminary data.</text>
</comment>
<proteinExistence type="predicted"/>
<feature type="DNA-binding region" description="OmpR/PhoB-type" evidence="2">
    <location>
        <begin position="5"/>
        <end position="103"/>
    </location>
</feature>
<evidence type="ECO:0000313" key="5">
    <source>
        <dbReference type="EMBL" id="REL31412.1"/>
    </source>
</evidence>
<dbReference type="InterPro" id="IPR001867">
    <property type="entry name" value="OmpR/PhoB-type_DNA-bd"/>
</dbReference>
<name>A0A3E0U632_9GAMM</name>
<accession>A0A3E0U632</accession>
<dbReference type="RefSeq" id="WP_116016225.1">
    <property type="nucleotide sequence ID" value="NZ_QUOT01000001.1"/>
</dbReference>
<dbReference type="Pfam" id="PF00486">
    <property type="entry name" value="Trans_reg_C"/>
    <property type="match status" value="1"/>
</dbReference>
<evidence type="ECO:0000259" key="4">
    <source>
        <dbReference type="PROSITE" id="PS51755"/>
    </source>
</evidence>
<keyword evidence="3" id="KW-0812">Transmembrane</keyword>
<dbReference type="GO" id="GO:0006355">
    <property type="term" value="P:regulation of DNA-templated transcription"/>
    <property type="evidence" value="ECO:0007669"/>
    <property type="project" value="InterPro"/>
</dbReference>
<evidence type="ECO:0000313" key="6">
    <source>
        <dbReference type="Proteomes" id="UP000256899"/>
    </source>
</evidence>
<feature type="domain" description="OmpR/PhoB-type" evidence="4">
    <location>
        <begin position="5"/>
        <end position="103"/>
    </location>
</feature>
<dbReference type="GO" id="GO:0000160">
    <property type="term" value="P:phosphorelay signal transduction system"/>
    <property type="evidence" value="ECO:0007669"/>
    <property type="project" value="InterPro"/>
</dbReference>
<evidence type="ECO:0000256" key="2">
    <source>
        <dbReference type="PROSITE-ProRule" id="PRU01091"/>
    </source>
</evidence>
<sequence length="681" mass="76264">MVSSGVYYTINNRLQFFYKSGCLVLDQQEVKLDPLESLVLEELTKHPKEIIATDTLLDLWPTSATSPNSLTRVISTLRKKLRTLDAFHVEIKNYPKKGYALIAEVDHLSAQTSKVQLENRHNKPTRLATKTPLIGILFIAVVLLINYAVTSIFEKTEDSVSPVLDKAIQLVDDQYEKVDLSVNDTHTQVVYATRDNEQANWQLKVLDTYSLESRVISEANVNLRSPDWLNNDTLIYRAYGDSSCAIKKLDLSHSDAQPIAMFPCNELTTGKGLSVLSADTILFTDAARDIAPASLYKGNIQTGKVTKIPGFDNSGVGAYNIQSKTGSNLVAVLTSTDWSTSNIHLVDTQDNWRSVWQTNTPKAKHSVSWDGQSLFHANESGGVTAHLFNASRYVKSIEMSGFSKLYNFVGNNGSVAFIQGDMYRTDVLMSPINESKSTATLLVDSRASNKLAQFIDENTVLYVSDVTGIEQLWLVDINTQTKKQVSMFAKAQKIDHIAYSVQKGLVAIEADKAINLYTLAGSKVSGDAYQQFAGTKPLFFEDNLLFSTRDDSDNYRIDALNLENKTLKKSFLIGAHAVKVSKGRLYYTKYYQPGLWQYYKQKDDDLISSMSQDVSYWFVDGQQLLFKDQDDMPTLVDLTNNQFIQLNGSTCQFITDYQFGHCLGQAYKPNNTQLMLAETNH</sequence>
<keyword evidence="1 2" id="KW-0238">DNA-binding</keyword>
<organism evidence="5 6">
    <name type="scientific">Thalassotalea euphylliae</name>
    <dbReference type="NCBI Taxonomy" id="1655234"/>
    <lineage>
        <taxon>Bacteria</taxon>
        <taxon>Pseudomonadati</taxon>
        <taxon>Pseudomonadota</taxon>
        <taxon>Gammaproteobacteria</taxon>
        <taxon>Alteromonadales</taxon>
        <taxon>Colwelliaceae</taxon>
        <taxon>Thalassotalea</taxon>
    </lineage>
</organism>
<keyword evidence="3" id="KW-1133">Transmembrane helix</keyword>
<evidence type="ECO:0000256" key="3">
    <source>
        <dbReference type="SAM" id="Phobius"/>
    </source>
</evidence>
<dbReference type="GO" id="GO:0003677">
    <property type="term" value="F:DNA binding"/>
    <property type="evidence" value="ECO:0007669"/>
    <property type="project" value="UniProtKB-UniRule"/>
</dbReference>
<feature type="transmembrane region" description="Helical" evidence="3">
    <location>
        <begin position="133"/>
        <end position="153"/>
    </location>
</feature>
<dbReference type="AlphaFoldDB" id="A0A3E0U632"/>
<dbReference type="PROSITE" id="PS51755">
    <property type="entry name" value="OMPR_PHOB"/>
    <property type="match status" value="1"/>
</dbReference>
<keyword evidence="6" id="KW-1185">Reference proteome</keyword>
<dbReference type="CDD" id="cd00383">
    <property type="entry name" value="trans_reg_C"/>
    <property type="match status" value="1"/>
</dbReference>
<dbReference type="SUPFAM" id="SSF82171">
    <property type="entry name" value="DPP6 N-terminal domain-like"/>
    <property type="match status" value="1"/>
</dbReference>
<dbReference type="SUPFAM" id="SSF46894">
    <property type="entry name" value="C-terminal effector domain of the bipartite response regulators"/>
    <property type="match status" value="1"/>
</dbReference>